<feature type="compositionally biased region" description="Polar residues" evidence="1">
    <location>
        <begin position="77"/>
        <end position="92"/>
    </location>
</feature>
<accession>A0A4V1IWY3</accession>
<protein>
    <submittedName>
        <fullName evidence="2">Uncharacterized protein</fullName>
    </submittedName>
</protein>
<organism evidence="2 3">
    <name type="scientific">Thamnocephalis sphaerospora</name>
    <dbReference type="NCBI Taxonomy" id="78915"/>
    <lineage>
        <taxon>Eukaryota</taxon>
        <taxon>Fungi</taxon>
        <taxon>Fungi incertae sedis</taxon>
        <taxon>Zoopagomycota</taxon>
        <taxon>Zoopagomycotina</taxon>
        <taxon>Zoopagomycetes</taxon>
        <taxon>Zoopagales</taxon>
        <taxon>Sigmoideomycetaceae</taxon>
        <taxon>Thamnocephalis</taxon>
    </lineage>
</organism>
<feature type="region of interest" description="Disordered" evidence="1">
    <location>
        <begin position="54"/>
        <end position="107"/>
    </location>
</feature>
<sequence>MSESLKELSAEYARLRSIHGAFSSGAGEERKWVPEVDAFDGKKHQVMQALQKALGKPGTPMQDIVEAMGKPDDLATAESSDQDAANTDQSAGVQMMPGPVIGSESGHDSTTQLPIYAIYFWRGKHDYLWFKSNSETEKVIGSGWHCTLE</sequence>
<dbReference type="AlphaFoldDB" id="A0A4V1IWY3"/>
<dbReference type="EMBL" id="KZ992537">
    <property type="protein sequence ID" value="RKP09159.1"/>
    <property type="molecule type" value="Genomic_DNA"/>
</dbReference>
<gene>
    <name evidence="2" type="ORF">THASP1DRAFT_14638</name>
</gene>
<dbReference type="OrthoDB" id="5580129at2759"/>
<evidence type="ECO:0000313" key="2">
    <source>
        <dbReference type="EMBL" id="RKP09159.1"/>
    </source>
</evidence>
<proteinExistence type="predicted"/>
<dbReference type="Proteomes" id="UP000271241">
    <property type="component" value="Unassembled WGS sequence"/>
</dbReference>
<keyword evidence="3" id="KW-1185">Reference proteome</keyword>
<name>A0A4V1IWY3_9FUNG</name>
<evidence type="ECO:0000313" key="3">
    <source>
        <dbReference type="Proteomes" id="UP000271241"/>
    </source>
</evidence>
<reference evidence="3" key="1">
    <citation type="journal article" date="2018" name="Nat. Microbiol.">
        <title>Leveraging single-cell genomics to expand the fungal tree of life.</title>
        <authorList>
            <person name="Ahrendt S.R."/>
            <person name="Quandt C.A."/>
            <person name="Ciobanu D."/>
            <person name="Clum A."/>
            <person name="Salamov A."/>
            <person name="Andreopoulos B."/>
            <person name="Cheng J.F."/>
            <person name="Woyke T."/>
            <person name="Pelin A."/>
            <person name="Henrissat B."/>
            <person name="Reynolds N.K."/>
            <person name="Benny G.L."/>
            <person name="Smith M.E."/>
            <person name="James T.Y."/>
            <person name="Grigoriev I.V."/>
        </authorList>
    </citation>
    <scope>NUCLEOTIDE SEQUENCE [LARGE SCALE GENOMIC DNA]</scope>
    <source>
        <strain evidence="3">RSA 1356</strain>
    </source>
</reference>
<evidence type="ECO:0000256" key="1">
    <source>
        <dbReference type="SAM" id="MobiDB-lite"/>
    </source>
</evidence>